<evidence type="ECO:0000313" key="3">
    <source>
        <dbReference type="EMBL" id="KAK8764137.1"/>
    </source>
</evidence>
<evidence type="ECO:0000256" key="2">
    <source>
        <dbReference type="SAM" id="Phobius"/>
    </source>
</evidence>
<keyword evidence="2" id="KW-0472">Membrane</keyword>
<keyword evidence="4" id="KW-1185">Reference proteome</keyword>
<keyword evidence="2" id="KW-0812">Transmembrane</keyword>
<feature type="compositionally biased region" description="Low complexity" evidence="1">
    <location>
        <begin position="28"/>
        <end position="49"/>
    </location>
</feature>
<reference evidence="3 4" key="1">
    <citation type="journal article" date="2023" name="Arcadia Sci">
        <title>De novo assembly of a long-read Amblyomma americanum tick genome.</title>
        <authorList>
            <person name="Chou S."/>
            <person name="Poskanzer K.E."/>
            <person name="Rollins M."/>
            <person name="Thuy-Boun P.S."/>
        </authorList>
    </citation>
    <scope>NUCLEOTIDE SEQUENCE [LARGE SCALE GENOMIC DNA]</scope>
    <source>
        <strain evidence="3">F_SG_1</strain>
        <tissue evidence="3">Salivary glands</tissue>
    </source>
</reference>
<accession>A0AAQ4DNU7</accession>
<dbReference type="AlphaFoldDB" id="A0AAQ4DNU7"/>
<feature type="region of interest" description="Disordered" evidence="1">
    <location>
        <begin position="28"/>
        <end position="50"/>
    </location>
</feature>
<feature type="transmembrane region" description="Helical" evidence="2">
    <location>
        <begin position="174"/>
        <end position="195"/>
    </location>
</feature>
<protein>
    <submittedName>
        <fullName evidence="3">Uncharacterized protein</fullName>
    </submittedName>
</protein>
<keyword evidence="2" id="KW-1133">Transmembrane helix</keyword>
<organism evidence="3 4">
    <name type="scientific">Amblyomma americanum</name>
    <name type="common">Lone star tick</name>
    <dbReference type="NCBI Taxonomy" id="6943"/>
    <lineage>
        <taxon>Eukaryota</taxon>
        <taxon>Metazoa</taxon>
        <taxon>Ecdysozoa</taxon>
        <taxon>Arthropoda</taxon>
        <taxon>Chelicerata</taxon>
        <taxon>Arachnida</taxon>
        <taxon>Acari</taxon>
        <taxon>Parasitiformes</taxon>
        <taxon>Ixodida</taxon>
        <taxon>Ixodoidea</taxon>
        <taxon>Ixodidae</taxon>
        <taxon>Amblyomminae</taxon>
        <taxon>Amblyomma</taxon>
    </lineage>
</organism>
<name>A0AAQ4DNU7_AMBAM</name>
<gene>
    <name evidence="3" type="ORF">V5799_033252</name>
</gene>
<comment type="caution">
    <text evidence="3">The sequence shown here is derived from an EMBL/GenBank/DDBJ whole genome shotgun (WGS) entry which is preliminary data.</text>
</comment>
<proteinExistence type="predicted"/>
<evidence type="ECO:0000313" key="4">
    <source>
        <dbReference type="Proteomes" id="UP001321473"/>
    </source>
</evidence>
<dbReference type="EMBL" id="JARKHS020028645">
    <property type="protein sequence ID" value="KAK8764137.1"/>
    <property type="molecule type" value="Genomic_DNA"/>
</dbReference>
<dbReference type="Proteomes" id="UP001321473">
    <property type="component" value="Unassembled WGS sequence"/>
</dbReference>
<evidence type="ECO:0000256" key="1">
    <source>
        <dbReference type="SAM" id="MobiDB-lite"/>
    </source>
</evidence>
<sequence length="212" mass="23177">MQHCMPMANPEVEYDCDVFLHIRPLSGSSSSGSTAPHLSSPPVTSSPLSNELPKAEMLDFPFAKHWQAVFVFKGSAPAGSAADHVVVMLEAGKSSGYLEGHGFVTTREVLEMERPRKLFLRSGRFSLKTLTNALSAMNGSRSVYCLVWNNCQEWIAGLMHRLNVALSYTRFSSVVNRVLTVASLGLFAYVVYISYTASQLWTHGVAKAASQA</sequence>